<dbReference type="AlphaFoldDB" id="A0A2G9V3C8"/>
<organism evidence="3 4">
    <name type="scientific">Teladorsagia circumcincta</name>
    <name type="common">Brown stomach worm</name>
    <name type="synonym">Ostertagia circumcincta</name>
    <dbReference type="NCBI Taxonomy" id="45464"/>
    <lineage>
        <taxon>Eukaryota</taxon>
        <taxon>Metazoa</taxon>
        <taxon>Ecdysozoa</taxon>
        <taxon>Nematoda</taxon>
        <taxon>Chromadorea</taxon>
        <taxon>Rhabditida</taxon>
        <taxon>Rhabditina</taxon>
        <taxon>Rhabditomorpha</taxon>
        <taxon>Strongyloidea</taxon>
        <taxon>Trichostrongylidae</taxon>
        <taxon>Teladorsagia</taxon>
    </lineage>
</organism>
<evidence type="ECO:0000259" key="2">
    <source>
        <dbReference type="Pfam" id="PF23003"/>
    </source>
</evidence>
<evidence type="ECO:0000313" key="4">
    <source>
        <dbReference type="Proteomes" id="UP000230423"/>
    </source>
</evidence>
<evidence type="ECO:0000313" key="3">
    <source>
        <dbReference type="EMBL" id="PIO76230.1"/>
    </source>
</evidence>
<dbReference type="Proteomes" id="UP000230423">
    <property type="component" value="Unassembled WGS sequence"/>
</dbReference>
<name>A0A2G9V3C8_TELCI</name>
<dbReference type="EMBL" id="KZ345069">
    <property type="protein sequence ID" value="PIO76230.1"/>
    <property type="molecule type" value="Genomic_DNA"/>
</dbReference>
<reference evidence="3 4" key="1">
    <citation type="submission" date="2015-09" db="EMBL/GenBank/DDBJ databases">
        <title>Draft genome of the parasitic nematode Teladorsagia circumcincta isolate WARC Sus (inbred).</title>
        <authorList>
            <person name="Mitreva M."/>
        </authorList>
    </citation>
    <scope>NUCLEOTIDE SEQUENCE [LARGE SCALE GENOMIC DNA]</scope>
    <source>
        <strain evidence="3 4">S</strain>
    </source>
</reference>
<dbReference type="InterPro" id="IPR040282">
    <property type="entry name" value="Mig-18-like"/>
</dbReference>
<feature type="signal peptide" evidence="1">
    <location>
        <begin position="1"/>
        <end position="15"/>
    </location>
</feature>
<feature type="domain" description="Abnormal cell migration protein 18-like fibronectin type I" evidence="2">
    <location>
        <begin position="17"/>
        <end position="83"/>
    </location>
</feature>
<dbReference type="PANTHER" id="PTHR35572">
    <property type="entry name" value="PROTEIN CBG04538-RELATED"/>
    <property type="match status" value="1"/>
</dbReference>
<keyword evidence="4" id="KW-1185">Reference proteome</keyword>
<evidence type="ECO:0000256" key="1">
    <source>
        <dbReference type="SAM" id="SignalP"/>
    </source>
</evidence>
<keyword evidence="1" id="KW-0732">Signal</keyword>
<dbReference type="InterPro" id="IPR055119">
    <property type="entry name" value="Mig18_Fn1"/>
</dbReference>
<feature type="chain" id="PRO_5013822832" description="Abnormal cell migration protein 18-like fibronectin type I domain-containing protein" evidence="1">
    <location>
        <begin position="16"/>
        <end position="140"/>
    </location>
</feature>
<gene>
    <name evidence="3" type="ORF">TELCIR_01709</name>
</gene>
<protein>
    <recommendedName>
        <fullName evidence="2">Abnormal cell migration protein 18-like fibronectin type I domain-containing protein</fullName>
    </recommendedName>
</protein>
<sequence length="140" mass="14851">MKLLLLCLCVGSALATQCEYKGIKHSNGETWAEGSFRMKCVADDNGWRLSIAACLTEQNTPVSVGGSIVEDGKKYECTDQGGGQAGVGIDLADDGVEYTCSRGNNEGNADVGIDLTDDGVEYTCSKGNNEGNVNFRWKAV</sequence>
<dbReference type="Pfam" id="PF23003">
    <property type="entry name" value="Fn1_2"/>
    <property type="match status" value="1"/>
</dbReference>
<proteinExistence type="predicted"/>
<accession>A0A2G9V3C8</accession>